<organism evidence="2 3">
    <name type="scientific">Virgibacillus tibetensis</name>
    <dbReference type="NCBI Taxonomy" id="3042313"/>
    <lineage>
        <taxon>Bacteria</taxon>
        <taxon>Bacillati</taxon>
        <taxon>Bacillota</taxon>
        <taxon>Bacilli</taxon>
        <taxon>Bacillales</taxon>
        <taxon>Bacillaceae</taxon>
        <taxon>Virgibacillus</taxon>
    </lineage>
</organism>
<dbReference type="RefSeq" id="WP_327606576.1">
    <property type="nucleotide sequence ID" value="NZ_JARZFX010000002.1"/>
</dbReference>
<evidence type="ECO:0008006" key="4">
    <source>
        <dbReference type="Google" id="ProtNLM"/>
    </source>
</evidence>
<gene>
    <name evidence="2" type="ORF">QGM71_05770</name>
</gene>
<name>A0ABU6KCG2_9BACI</name>
<feature type="transmembrane region" description="Helical" evidence="1">
    <location>
        <begin position="35"/>
        <end position="55"/>
    </location>
</feature>
<comment type="caution">
    <text evidence="2">The sequence shown here is derived from an EMBL/GenBank/DDBJ whole genome shotgun (WGS) entry which is preliminary data.</text>
</comment>
<keyword evidence="1" id="KW-0472">Membrane</keyword>
<evidence type="ECO:0000256" key="1">
    <source>
        <dbReference type="SAM" id="Phobius"/>
    </source>
</evidence>
<evidence type="ECO:0000313" key="2">
    <source>
        <dbReference type="EMBL" id="MEC5423006.1"/>
    </source>
</evidence>
<keyword evidence="1" id="KW-1133">Transmembrane helix</keyword>
<dbReference type="Proteomes" id="UP001335737">
    <property type="component" value="Unassembled WGS sequence"/>
</dbReference>
<dbReference type="EMBL" id="JARZFX010000002">
    <property type="protein sequence ID" value="MEC5423006.1"/>
    <property type="molecule type" value="Genomic_DNA"/>
</dbReference>
<keyword evidence="1" id="KW-0812">Transmembrane</keyword>
<feature type="transmembrane region" description="Helical" evidence="1">
    <location>
        <begin position="6"/>
        <end position="23"/>
    </location>
</feature>
<protein>
    <recommendedName>
        <fullName evidence="4">YesK-like protein</fullName>
    </recommendedName>
</protein>
<reference evidence="2 3" key="1">
    <citation type="journal article" date="2024" name="Int. J. Syst. Evol. Microbiol.">
        <title>Virgibacillus tibetensis sp. nov., isolated from salt lake on the Tibetan Plateau of China.</title>
        <authorList>
            <person name="Phurbu D."/>
            <person name="Liu Z.-X."/>
            <person name="Wang R."/>
            <person name="Zheng Y.-Y."/>
            <person name="Liu H.-C."/>
            <person name="Zhou Y.-G."/>
            <person name="Yu Y.-J."/>
            <person name="Li A.-H."/>
        </authorList>
    </citation>
    <scope>NUCLEOTIDE SEQUENCE [LARGE SCALE GENOMIC DNA]</scope>
    <source>
        <strain evidence="2 3">C22-A2</strain>
    </source>
</reference>
<feature type="transmembrane region" description="Helical" evidence="1">
    <location>
        <begin position="67"/>
        <end position="90"/>
    </location>
</feature>
<sequence>MIQSVFTIAIILTIAIIAISFVLSKNSSKDKYTSYFPSIILIIIGLLLLGAASLFDKIEIMGAGLGGWGIASLFAAAIGLIITSILDTYANANAKAKA</sequence>
<accession>A0ABU6KCG2</accession>
<evidence type="ECO:0000313" key="3">
    <source>
        <dbReference type="Proteomes" id="UP001335737"/>
    </source>
</evidence>
<keyword evidence="3" id="KW-1185">Reference proteome</keyword>
<proteinExistence type="predicted"/>